<name>A0A8S9NAM8_BRACR</name>
<reference evidence="2" key="1">
    <citation type="submission" date="2019-12" db="EMBL/GenBank/DDBJ databases">
        <title>Genome sequencing and annotation of Brassica cretica.</title>
        <authorList>
            <person name="Studholme D.J."/>
            <person name="Sarris P."/>
        </authorList>
    </citation>
    <scope>NUCLEOTIDE SEQUENCE</scope>
    <source>
        <strain evidence="2">PFS-109/04</strain>
        <tissue evidence="2">Leaf</tissue>
    </source>
</reference>
<dbReference type="AlphaFoldDB" id="A0A8S9NAM8"/>
<evidence type="ECO:0000256" key="1">
    <source>
        <dbReference type="SAM" id="MobiDB-lite"/>
    </source>
</evidence>
<evidence type="ECO:0000313" key="2">
    <source>
        <dbReference type="EMBL" id="KAF3499018.1"/>
    </source>
</evidence>
<accession>A0A8S9NAM8</accession>
<evidence type="ECO:0000313" key="3">
    <source>
        <dbReference type="Proteomes" id="UP000712600"/>
    </source>
</evidence>
<dbReference type="EMBL" id="QGKX02001621">
    <property type="protein sequence ID" value="KAF3499018.1"/>
    <property type="molecule type" value="Genomic_DNA"/>
</dbReference>
<organism evidence="2 3">
    <name type="scientific">Brassica cretica</name>
    <name type="common">Mustard</name>
    <dbReference type="NCBI Taxonomy" id="69181"/>
    <lineage>
        <taxon>Eukaryota</taxon>
        <taxon>Viridiplantae</taxon>
        <taxon>Streptophyta</taxon>
        <taxon>Embryophyta</taxon>
        <taxon>Tracheophyta</taxon>
        <taxon>Spermatophyta</taxon>
        <taxon>Magnoliopsida</taxon>
        <taxon>eudicotyledons</taxon>
        <taxon>Gunneridae</taxon>
        <taxon>Pentapetalae</taxon>
        <taxon>rosids</taxon>
        <taxon>malvids</taxon>
        <taxon>Brassicales</taxon>
        <taxon>Brassicaceae</taxon>
        <taxon>Brassiceae</taxon>
        <taxon>Brassica</taxon>
    </lineage>
</organism>
<feature type="region of interest" description="Disordered" evidence="1">
    <location>
        <begin position="126"/>
        <end position="164"/>
    </location>
</feature>
<sequence>MPLWSGALIKTHTATSIDSSHQKSIDVLQEELVDSRLNNWENDYYNLTMAAQTRYTMHKEDRKRASTDIAYYLSIDTNVDCAREGDPSIGSWADDCYHESYAVETAIRDPGADELHEDFTYEELLNMQKRDEVDQQRAEASGERTRFRHPIDRDNNKSIADKHP</sequence>
<comment type="caution">
    <text evidence="2">The sequence shown here is derived from an EMBL/GenBank/DDBJ whole genome shotgun (WGS) entry which is preliminary data.</text>
</comment>
<protein>
    <submittedName>
        <fullName evidence="2">Uncharacterized protein</fullName>
    </submittedName>
</protein>
<dbReference type="Proteomes" id="UP000712600">
    <property type="component" value="Unassembled WGS sequence"/>
</dbReference>
<proteinExistence type="predicted"/>
<gene>
    <name evidence="2" type="ORF">F2Q69_00043037</name>
</gene>
<feature type="compositionally biased region" description="Basic and acidic residues" evidence="1">
    <location>
        <begin position="128"/>
        <end position="164"/>
    </location>
</feature>